<dbReference type="PANTHER" id="PTHR12532:SF6">
    <property type="entry name" value="TRANSCRIPTIONAL REGULATORY PROTEIN YEBC-RELATED"/>
    <property type="match status" value="1"/>
</dbReference>
<dbReference type="EMBL" id="JBHUNE010000008">
    <property type="protein sequence ID" value="MFD2758941.1"/>
    <property type="molecule type" value="Genomic_DNA"/>
</dbReference>
<sequence length="253" mass="26913">MSGHSKWATTKHKKAVIDAKRAKAFAKYIKVIEVAARAGGPDPDGNPALADAIQRAKKISVPNDNIDRAVKRGGGLTGEAVAYDTIMYEAYAQGGVAMLIDCLTDNRNRAAAETRLAVTRAGGTMADPGSVSFNFERKGVIEVAQSDGQPTEDDILLAGLDAGLEEVIDHGEAFELRTDASDLVAVRSALQEAGIDYESAEAEFVANVLVPVDLETAKKVLAVIDAVEDLDDVQNVFTNMEIPADVQEQLDAE</sequence>
<reference evidence="10" key="1">
    <citation type="journal article" date="2019" name="Int. J. Syst. Evol. Microbiol.">
        <title>The Global Catalogue of Microorganisms (GCM) 10K type strain sequencing project: providing services to taxonomists for standard genome sequencing and annotation.</title>
        <authorList>
            <consortium name="The Broad Institute Genomics Platform"/>
            <consortium name="The Broad Institute Genome Sequencing Center for Infectious Disease"/>
            <person name="Wu L."/>
            <person name="Ma J."/>
        </authorList>
    </citation>
    <scope>NUCLEOTIDE SEQUENCE [LARGE SCALE GENOMIC DNA]</scope>
    <source>
        <strain evidence="10">TISTR 1514</strain>
    </source>
</reference>
<dbReference type="Pfam" id="PF01709">
    <property type="entry name" value="Transcrip_reg"/>
    <property type="match status" value="1"/>
</dbReference>
<dbReference type="InterPro" id="IPR049083">
    <property type="entry name" value="TACO1_YebC_N"/>
</dbReference>
<comment type="caution">
    <text evidence="9">The sequence shown here is derived from an EMBL/GenBank/DDBJ whole genome shotgun (WGS) entry which is preliminary data.</text>
</comment>
<keyword evidence="3 6" id="KW-0805">Transcription regulation</keyword>
<dbReference type="PANTHER" id="PTHR12532">
    <property type="entry name" value="TRANSLATIONAL ACTIVATOR OF CYTOCHROME C OXIDASE 1"/>
    <property type="match status" value="1"/>
</dbReference>
<dbReference type="RefSeq" id="WP_019617477.1">
    <property type="nucleotide sequence ID" value="NZ_JBHUNE010000008.1"/>
</dbReference>
<comment type="similarity">
    <text evidence="1 6">Belongs to the TACO1 family.</text>
</comment>
<keyword evidence="2 6" id="KW-0963">Cytoplasm</keyword>
<dbReference type="Proteomes" id="UP001597492">
    <property type="component" value="Unassembled WGS sequence"/>
</dbReference>
<proteinExistence type="inferred from homology"/>
<dbReference type="InterPro" id="IPR048300">
    <property type="entry name" value="TACO1_YebC-like_2nd/3rd_dom"/>
</dbReference>
<dbReference type="InterPro" id="IPR026564">
    <property type="entry name" value="Transcrip_reg_TACO1-like_dom3"/>
</dbReference>
<evidence type="ECO:0000313" key="10">
    <source>
        <dbReference type="Proteomes" id="UP001597492"/>
    </source>
</evidence>
<comment type="subcellular location">
    <subcellularLocation>
        <location evidence="6">Cytoplasm</location>
    </subcellularLocation>
</comment>
<dbReference type="GO" id="GO:0003677">
    <property type="term" value="F:DNA binding"/>
    <property type="evidence" value="ECO:0007669"/>
    <property type="project" value="UniProtKB-KW"/>
</dbReference>
<dbReference type="Pfam" id="PF20772">
    <property type="entry name" value="TACO1_YebC_N"/>
    <property type="match status" value="1"/>
</dbReference>
<evidence type="ECO:0000256" key="6">
    <source>
        <dbReference type="HAMAP-Rule" id="MF_00693"/>
    </source>
</evidence>
<name>A0ABW5UZ03_9MICO</name>
<dbReference type="NCBIfam" id="TIGR01033">
    <property type="entry name" value="YebC/PmpR family DNA-binding transcriptional regulator"/>
    <property type="match status" value="1"/>
</dbReference>
<dbReference type="InterPro" id="IPR002876">
    <property type="entry name" value="Transcrip_reg_TACO1-like"/>
</dbReference>
<evidence type="ECO:0000256" key="5">
    <source>
        <dbReference type="ARBA" id="ARBA00023163"/>
    </source>
</evidence>
<organism evidence="9 10">
    <name type="scientific">Gulosibacter faecalis</name>
    <dbReference type="NCBI Taxonomy" id="272240"/>
    <lineage>
        <taxon>Bacteria</taxon>
        <taxon>Bacillati</taxon>
        <taxon>Actinomycetota</taxon>
        <taxon>Actinomycetes</taxon>
        <taxon>Micrococcales</taxon>
        <taxon>Microbacteriaceae</taxon>
        <taxon>Gulosibacter</taxon>
    </lineage>
</organism>
<evidence type="ECO:0000256" key="2">
    <source>
        <dbReference type="ARBA" id="ARBA00022490"/>
    </source>
</evidence>
<evidence type="ECO:0000259" key="7">
    <source>
        <dbReference type="Pfam" id="PF01709"/>
    </source>
</evidence>
<dbReference type="Gene3D" id="3.30.70.980">
    <property type="match status" value="2"/>
</dbReference>
<dbReference type="InterPro" id="IPR017856">
    <property type="entry name" value="Integrase-like_N"/>
</dbReference>
<dbReference type="SUPFAM" id="SSF75625">
    <property type="entry name" value="YebC-like"/>
    <property type="match status" value="1"/>
</dbReference>
<gene>
    <name evidence="9" type="ORF">ACFSW7_11190</name>
</gene>
<feature type="domain" description="TACO1/YebC-like second and third" evidence="7">
    <location>
        <begin position="83"/>
        <end position="240"/>
    </location>
</feature>
<evidence type="ECO:0000259" key="8">
    <source>
        <dbReference type="Pfam" id="PF20772"/>
    </source>
</evidence>
<feature type="domain" description="TACO1/YebC-like N-terminal" evidence="8">
    <location>
        <begin position="5"/>
        <end position="75"/>
    </location>
</feature>
<keyword evidence="10" id="KW-1185">Reference proteome</keyword>
<evidence type="ECO:0000256" key="1">
    <source>
        <dbReference type="ARBA" id="ARBA00008724"/>
    </source>
</evidence>
<dbReference type="Gene3D" id="1.10.10.200">
    <property type="match status" value="1"/>
</dbReference>
<protein>
    <recommendedName>
        <fullName evidence="6">Probable transcriptional regulatory protein ACFSW7_11190</fullName>
    </recommendedName>
</protein>
<evidence type="ECO:0000256" key="4">
    <source>
        <dbReference type="ARBA" id="ARBA00023125"/>
    </source>
</evidence>
<accession>A0ABW5UZ03</accession>
<keyword evidence="4 6" id="KW-0238">DNA-binding</keyword>
<keyword evidence="5 6" id="KW-0804">Transcription</keyword>
<evidence type="ECO:0000313" key="9">
    <source>
        <dbReference type="EMBL" id="MFD2758941.1"/>
    </source>
</evidence>
<dbReference type="NCBIfam" id="NF009044">
    <property type="entry name" value="PRK12378.1"/>
    <property type="match status" value="1"/>
</dbReference>
<dbReference type="HAMAP" id="MF_00693">
    <property type="entry name" value="Transcrip_reg_TACO1"/>
    <property type="match status" value="1"/>
</dbReference>
<dbReference type="InterPro" id="IPR029072">
    <property type="entry name" value="YebC-like"/>
</dbReference>
<evidence type="ECO:0000256" key="3">
    <source>
        <dbReference type="ARBA" id="ARBA00023015"/>
    </source>
</evidence>
<dbReference type="NCBIfam" id="NF001030">
    <property type="entry name" value="PRK00110.1"/>
    <property type="match status" value="1"/>
</dbReference>